<feature type="region of interest" description="Disordered" evidence="4">
    <location>
        <begin position="207"/>
        <end position="240"/>
    </location>
</feature>
<evidence type="ECO:0000256" key="3">
    <source>
        <dbReference type="ARBA" id="ARBA00022691"/>
    </source>
</evidence>
<comment type="caution">
    <text evidence="6">The sequence shown here is derived from an EMBL/GenBank/DDBJ whole genome shotgun (WGS) entry which is preliminary data.</text>
</comment>
<sequence>MTQRDLQGRLELTWMGKDQALIPTREGAYDYAWVDKNDPRACQTHYLISDGHVGNPRDGGLHDNMLVTGESGDILEALTRVPELAERYVGRVKCVYIDPPFNTGGVFAHYEDNLEHSVWLTFMRDRLVLLKKLLSDDGSIWVHLDDSENHRMRALLDEEFGPGNFVAEVVWQKADSPRRGAGFSVDQDVIIVYRKSDAFSPNKSIRTEEHNARFTNPDNDPNGPWWDDNPSGNHGDGSGGMCYAIQSPMTGKMLRPPRGSSWRYSQLRILAGLNEWAPYKLENLNDAEWRADNEGVPHEKASNSVCALVLDVPLEEARRLVEARRSAGPLPEILIRASGGIGRKAYVPEDGNNPRTWWANTEVGHNRQAKSEIKALFPGKKLFDTPKPERLLERIIRIATNPGDIVLDCFAGSGTTAAVAHKLGRRWVTCELSENNVATFTKPRLEKVVAGADSGGVTTTVIYEADTELPGNTTVAEARSFNTVLGRVLAQLKESGIEFDNDKIRALRDATSTKKISTVQWAGGGGFSVHRLSPVWVGVDEDPYSSDTKTFFITPEATGDVLERSVAAHLGFRLTPESPRFTGVKGRQWLAVLEGQLSGSLLSELLVDLPKGHSLTVVCDGAAPNLDRELRRRAPGSRLLQMPDDLFKATGGTA</sequence>
<evidence type="ECO:0000313" key="7">
    <source>
        <dbReference type="Proteomes" id="UP000297608"/>
    </source>
</evidence>
<dbReference type="Proteomes" id="UP000297608">
    <property type="component" value="Unassembled WGS sequence"/>
</dbReference>
<dbReference type="InterPro" id="IPR002941">
    <property type="entry name" value="DNA_methylase_N4/N6"/>
</dbReference>
<dbReference type="PRINTS" id="PR00506">
    <property type="entry name" value="D21N6MTFRASE"/>
</dbReference>
<protein>
    <submittedName>
        <fullName evidence="6">Site-specific DNA-methyltransferase</fullName>
    </submittedName>
</protein>
<keyword evidence="2" id="KW-0808">Transferase</keyword>
<name>A0ABY2IE22_9MICO</name>
<evidence type="ECO:0000313" key="6">
    <source>
        <dbReference type="EMBL" id="TFB86877.1"/>
    </source>
</evidence>
<evidence type="ECO:0000256" key="1">
    <source>
        <dbReference type="ARBA" id="ARBA00022603"/>
    </source>
</evidence>
<accession>A0ABY2IE22</accession>
<dbReference type="RefSeq" id="WP_134533843.1">
    <property type="nucleotide sequence ID" value="NZ_SOFG01000011.1"/>
</dbReference>
<keyword evidence="3" id="KW-0949">S-adenosyl-L-methionine</keyword>
<dbReference type="Gene3D" id="3.40.50.150">
    <property type="entry name" value="Vaccinia Virus protein VP39"/>
    <property type="match status" value="1"/>
</dbReference>
<dbReference type="EMBL" id="SOFG01000011">
    <property type="protein sequence ID" value="TFB86877.1"/>
    <property type="molecule type" value="Genomic_DNA"/>
</dbReference>
<feature type="compositionally biased region" description="Low complexity" evidence="4">
    <location>
        <begin position="216"/>
        <end position="230"/>
    </location>
</feature>
<dbReference type="InterPro" id="IPR029063">
    <property type="entry name" value="SAM-dependent_MTases_sf"/>
</dbReference>
<feature type="domain" description="DNA methylase N-4/N-6" evidence="5">
    <location>
        <begin position="92"/>
        <end position="439"/>
    </location>
</feature>
<dbReference type="SUPFAM" id="SSF53335">
    <property type="entry name" value="S-adenosyl-L-methionine-dependent methyltransferases"/>
    <property type="match status" value="1"/>
</dbReference>
<keyword evidence="7" id="KW-1185">Reference proteome</keyword>
<gene>
    <name evidence="6" type="ORF">E3O44_06840</name>
</gene>
<dbReference type="Pfam" id="PF01555">
    <property type="entry name" value="N6_N4_Mtase"/>
    <property type="match status" value="1"/>
</dbReference>
<dbReference type="InterPro" id="IPR002295">
    <property type="entry name" value="N4/N6-MTase_EcoPI_Mod-like"/>
</dbReference>
<organism evidence="6 7">
    <name type="scientific">Cryobacterium algoricola</name>
    <dbReference type="NCBI Taxonomy" id="1259183"/>
    <lineage>
        <taxon>Bacteria</taxon>
        <taxon>Bacillati</taxon>
        <taxon>Actinomycetota</taxon>
        <taxon>Actinomycetes</taxon>
        <taxon>Micrococcales</taxon>
        <taxon>Microbacteriaceae</taxon>
        <taxon>Cryobacterium</taxon>
    </lineage>
</organism>
<reference evidence="6 7" key="1">
    <citation type="submission" date="2019-03" db="EMBL/GenBank/DDBJ databases">
        <title>Genomics of glacier-inhabiting Cryobacterium strains.</title>
        <authorList>
            <person name="Liu Q."/>
            <person name="Xin Y.-H."/>
        </authorList>
    </citation>
    <scope>NUCLEOTIDE SEQUENCE [LARGE SCALE GENOMIC DNA]</scope>
    <source>
        <strain evidence="6 7">MDB2-B</strain>
    </source>
</reference>
<evidence type="ECO:0000256" key="2">
    <source>
        <dbReference type="ARBA" id="ARBA00022679"/>
    </source>
</evidence>
<keyword evidence="1" id="KW-0489">Methyltransferase</keyword>
<evidence type="ECO:0000256" key="4">
    <source>
        <dbReference type="SAM" id="MobiDB-lite"/>
    </source>
</evidence>
<proteinExistence type="predicted"/>
<evidence type="ECO:0000259" key="5">
    <source>
        <dbReference type="Pfam" id="PF01555"/>
    </source>
</evidence>